<dbReference type="Pfam" id="PF09754">
    <property type="entry name" value="PAC2"/>
    <property type="match status" value="1"/>
</dbReference>
<dbReference type="InterPro" id="IPR019151">
    <property type="entry name" value="Proteasome_assmbl_chaperone_2"/>
</dbReference>
<dbReference type="EMBL" id="CP045851">
    <property type="protein sequence ID" value="QGG95679.1"/>
    <property type="molecule type" value="Genomic_DNA"/>
</dbReference>
<name>A0A5Q2RFS0_9ACTN</name>
<dbReference type="PIRSF" id="PIRSF028754">
    <property type="entry name" value="UCP028754"/>
    <property type="match status" value="1"/>
</dbReference>
<dbReference type="InterPro" id="IPR008492">
    <property type="entry name" value="Rv2714-like"/>
</dbReference>
<organism evidence="1 2">
    <name type="scientific">Actinomarinicola tropica</name>
    <dbReference type="NCBI Taxonomy" id="2789776"/>
    <lineage>
        <taxon>Bacteria</taxon>
        <taxon>Bacillati</taxon>
        <taxon>Actinomycetota</taxon>
        <taxon>Acidimicrobiia</taxon>
        <taxon>Acidimicrobiales</taxon>
        <taxon>Iamiaceae</taxon>
        <taxon>Actinomarinicola</taxon>
    </lineage>
</organism>
<gene>
    <name evidence="1" type="ORF">GH723_11545</name>
</gene>
<dbReference type="KEGG" id="atq:GH723_11545"/>
<dbReference type="InterPro" id="IPR038389">
    <property type="entry name" value="PSMG2_sf"/>
</dbReference>
<dbReference type="RefSeq" id="WP_153759785.1">
    <property type="nucleotide sequence ID" value="NZ_CP045851.1"/>
</dbReference>
<dbReference type="Proteomes" id="UP000334019">
    <property type="component" value="Chromosome"/>
</dbReference>
<evidence type="ECO:0000313" key="2">
    <source>
        <dbReference type="Proteomes" id="UP000334019"/>
    </source>
</evidence>
<evidence type="ECO:0000313" key="1">
    <source>
        <dbReference type="EMBL" id="QGG95679.1"/>
    </source>
</evidence>
<dbReference type="SUPFAM" id="SSF159659">
    <property type="entry name" value="Cgl1923-like"/>
    <property type="match status" value="1"/>
</dbReference>
<proteinExistence type="predicted"/>
<protein>
    <submittedName>
        <fullName evidence="1">PAC2 family protein</fullName>
    </submittedName>
</protein>
<dbReference type="Gene3D" id="3.40.50.10900">
    <property type="entry name" value="PAC-like subunit"/>
    <property type="match status" value="1"/>
</dbReference>
<sequence length="292" mass="31123">MTDLYDYHQHPDVESPVLVLALEGWIDAGGAASRAAAALLDEAETTEVATFDADTLLDHRARRPIMHIEAGMNTGLTWPSIRLLALSDARGNDVLVLTGAEPDHHWRAVAGAVVDLALELGTRSVLGLGAYPAAVPHTRPPLLASTATDPLLVEQVGGIRTTVDVPAGIHAAIEDRCRDVGLPAVGLWAQVPHYASGMPYPAAALVLVEKVNELGNLWFPTGSLAEEAAAVRARLDDLVADSAEHLQLLRQLEAQADERAGHLVDRPATEVDLPSGEELAGEIERFLRDQDG</sequence>
<keyword evidence="2" id="KW-1185">Reference proteome</keyword>
<dbReference type="AlphaFoldDB" id="A0A5Q2RFS0"/>
<reference evidence="1 2" key="1">
    <citation type="submission" date="2019-11" db="EMBL/GenBank/DDBJ databases">
        <authorList>
            <person name="He Y."/>
        </authorList>
    </citation>
    <scope>NUCLEOTIDE SEQUENCE [LARGE SCALE GENOMIC DNA]</scope>
    <source>
        <strain evidence="1 2">SCSIO 58843</strain>
    </source>
</reference>
<accession>A0A5Q2RFS0</accession>